<feature type="domain" description="CUB" evidence="5">
    <location>
        <begin position="279"/>
        <end position="391"/>
    </location>
</feature>
<keyword evidence="7" id="KW-1185">Reference proteome</keyword>
<feature type="domain" description="CUB" evidence="5">
    <location>
        <begin position="534"/>
        <end position="648"/>
    </location>
</feature>
<reference evidence="6" key="1">
    <citation type="submission" date="2021-10" db="EMBL/GenBank/DDBJ databases">
        <title>Tropical sea cucumber genome reveals ecological adaptation and Cuvierian tubules defense mechanism.</title>
        <authorList>
            <person name="Chen T."/>
        </authorList>
    </citation>
    <scope>NUCLEOTIDE SEQUENCE</scope>
    <source>
        <strain evidence="6">Nanhai2018</strain>
        <tissue evidence="6">Muscle</tissue>
    </source>
</reference>
<sequence length="801" mass="90773">MRLFIGAFFVTVCWSIQVQSSPLAENLEILHRTRRREPTRREIDVVVEWLKRNLPTMGLELCNPEDAYEGLKCPGTDEVDDLCVRWDEICDGEQKCGLRKRELCINTRMEEEGLVREVAEDKCNGDESKDMCDVKEKEPPRCGRDYELNKNFSSVEITSPQYPNSYPGDLNCFWRVKGPPGSKLAIHFLEFDSEANYDYLNLGVGHKCDPVDRMKFAIYKHSGSSLPNPSSLIVNNNEIFTSFHSDYHDDGQGFRLEVSIAETGSSGITVAPPVYNTTCGGKIQIEANEGAVISSPNYPNKYYNLYQCDWLIQLPKGRRMGLRFRDLVTEKGADILKIGGGRKVNENLLYTLSGNVPPDDIIVINYHKGWLRFTTDDSNRRKGFRVQIFDYPLNDCGGSFEVPRDGSVAVSSPLYPFRAYRLNQECLWQFNISNGRKLSVSITEFSLSFDDILSVGSGERPAYDWSNYIIKEARGETMPRPKKFFSSKNSVWFYFRSNDANVNRGFKAEVFDSKLYKPKKKPKKGKRKQPYTDCLHTISREDVYRKITIQSPGFPGPYGPLMECYWIIDIPFGGDIRMRFEYLNTEKHLDTLTIGNGTNPNKKKTAVLMYSGFETPETFEGVFHQMWIRFNSDIKNQFGGFSLTIEPRPYIQCGGELQVPSDGSLALGSPNYPGIYPNNAICRYVVRGPLHHRISVSIAGFETEADEDTLTVSEGCPVTDPDGNNLVLYKYSGRALPVNYQSLPRSDTIWIEFKSNERNAYHGFLLNFADTPLKAVPAEGVGCPAYNRTNPADFITNTGAD</sequence>
<evidence type="ECO:0000313" key="7">
    <source>
        <dbReference type="Proteomes" id="UP001152320"/>
    </source>
</evidence>
<protein>
    <submittedName>
        <fullName evidence="6">Cubilin</fullName>
    </submittedName>
</protein>
<evidence type="ECO:0000256" key="4">
    <source>
        <dbReference type="SAM" id="SignalP"/>
    </source>
</evidence>
<evidence type="ECO:0000259" key="5">
    <source>
        <dbReference type="PROSITE" id="PS01180"/>
    </source>
</evidence>
<keyword evidence="4" id="KW-0732">Signal</keyword>
<feature type="signal peptide" evidence="4">
    <location>
        <begin position="1"/>
        <end position="15"/>
    </location>
</feature>
<feature type="domain" description="CUB" evidence="5">
    <location>
        <begin position="142"/>
        <end position="261"/>
    </location>
</feature>
<accession>A0A9Q1BB87</accession>
<feature type="chain" id="PRO_5040346140" evidence="4">
    <location>
        <begin position="16"/>
        <end position="801"/>
    </location>
</feature>
<evidence type="ECO:0000256" key="3">
    <source>
        <dbReference type="PROSITE-ProRule" id="PRU00059"/>
    </source>
</evidence>
<gene>
    <name evidence="6" type="ORF">HOLleu_39840</name>
</gene>
<feature type="domain" description="CUB" evidence="5">
    <location>
        <begin position="653"/>
        <end position="771"/>
    </location>
</feature>
<dbReference type="OrthoDB" id="10009301at2759"/>
<feature type="domain" description="CUB" evidence="5">
    <location>
        <begin position="396"/>
        <end position="513"/>
    </location>
</feature>
<dbReference type="PROSITE" id="PS01180">
    <property type="entry name" value="CUB"/>
    <property type="match status" value="5"/>
</dbReference>
<evidence type="ECO:0000313" key="6">
    <source>
        <dbReference type="EMBL" id="KAJ8020285.1"/>
    </source>
</evidence>
<proteinExistence type="predicted"/>
<name>A0A9Q1BB87_HOLLE</name>
<dbReference type="Gene3D" id="2.60.120.290">
    <property type="entry name" value="Spermadhesin, CUB domain"/>
    <property type="match status" value="5"/>
</dbReference>
<organism evidence="6 7">
    <name type="scientific">Holothuria leucospilota</name>
    <name type="common">Black long sea cucumber</name>
    <name type="synonym">Mertensiothuria leucospilota</name>
    <dbReference type="NCBI Taxonomy" id="206669"/>
    <lineage>
        <taxon>Eukaryota</taxon>
        <taxon>Metazoa</taxon>
        <taxon>Echinodermata</taxon>
        <taxon>Eleutherozoa</taxon>
        <taxon>Echinozoa</taxon>
        <taxon>Holothuroidea</taxon>
        <taxon>Aspidochirotacea</taxon>
        <taxon>Aspidochirotida</taxon>
        <taxon>Holothuriidae</taxon>
        <taxon>Holothuria</taxon>
    </lineage>
</organism>
<dbReference type="Pfam" id="PF00431">
    <property type="entry name" value="CUB"/>
    <property type="match status" value="5"/>
</dbReference>
<dbReference type="CDD" id="cd00041">
    <property type="entry name" value="CUB"/>
    <property type="match status" value="5"/>
</dbReference>
<dbReference type="SUPFAM" id="SSF49854">
    <property type="entry name" value="Spermadhesin, CUB domain"/>
    <property type="match status" value="5"/>
</dbReference>
<keyword evidence="1" id="KW-0677">Repeat</keyword>
<dbReference type="SMART" id="SM00042">
    <property type="entry name" value="CUB"/>
    <property type="match status" value="5"/>
</dbReference>
<comment type="caution">
    <text evidence="3">Lacks conserved residue(s) required for the propagation of feature annotation.</text>
</comment>
<keyword evidence="2" id="KW-1015">Disulfide bond</keyword>
<evidence type="ECO:0000256" key="2">
    <source>
        <dbReference type="ARBA" id="ARBA00023157"/>
    </source>
</evidence>
<dbReference type="Proteomes" id="UP001152320">
    <property type="component" value="Chromosome 22"/>
</dbReference>
<comment type="caution">
    <text evidence="6">The sequence shown here is derived from an EMBL/GenBank/DDBJ whole genome shotgun (WGS) entry which is preliminary data.</text>
</comment>
<dbReference type="InterPro" id="IPR035914">
    <property type="entry name" value="Sperma_CUB_dom_sf"/>
</dbReference>
<dbReference type="AlphaFoldDB" id="A0A9Q1BB87"/>
<evidence type="ECO:0000256" key="1">
    <source>
        <dbReference type="ARBA" id="ARBA00022737"/>
    </source>
</evidence>
<dbReference type="PANTHER" id="PTHR24251">
    <property type="entry name" value="OVOCHYMASE-RELATED"/>
    <property type="match status" value="1"/>
</dbReference>
<dbReference type="EMBL" id="JAIZAY010000022">
    <property type="protein sequence ID" value="KAJ8020285.1"/>
    <property type="molecule type" value="Genomic_DNA"/>
</dbReference>
<dbReference type="InterPro" id="IPR000859">
    <property type="entry name" value="CUB_dom"/>
</dbReference>